<feature type="region of interest" description="Disordered" evidence="1">
    <location>
        <begin position="96"/>
        <end position="139"/>
    </location>
</feature>
<name>A0A645EYU2_9ZZZZ</name>
<proteinExistence type="predicted"/>
<evidence type="ECO:0000313" key="2">
    <source>
        <dbReference type="EMBL" id="MPN07201.1"/>
    </source>
</evidence>
<reference evidence="2" key="1">
    <citation type="submission" date="2019-08" db="EMBL/GenBank/DDBJ databases">
        <authorList>
            <person name="Kucharzyk K."/>
            <person name="Murdoch R.W."/>
            <person name="Higgins S."/>
            <person name="Loffler F."/>
        </authorList>
    </citation>
    <scope>NUCLEOTIDE SEQUENCE</scope>
</reference>
<dbReference type="AlphaFoldDB" id="A0A645EYU2"/>
<dbReference type="EMBL" id="VSSQ01053167">
    <property type="protein sequence ID" value="MPN07201.1"/>
    <property type="molecule type" value="Genomic_DNA"/>
</dbReference>
<comment type="caution">
    <text evidence="2">The sequence shown here is derived from an EMBL/GenBank/DDBJ whole genome shotgun (WGS) entry which is preliminary data.</text>
</comment>
<evidence type="ECO:0000256" key="1">
    <source>
        <dbReference type="SAM" id="MobiDB-lite"/>
    </source>
</evidence>
<gene>
    <name evidence="2" type="ORF">SDC9_154467</name>
</gene>
<sequence length="139" mass="15957">MQDRRDPDPRLAAVENQLPELLLFQPDDERRFARAGVKPDQRVERVFANQRFRIAFRVFQPLRVGEDQQLARLRIERAEDVAEHLAVIPGGFLARIPRRKHHSDPAETGTPRNGQLPRFRRDEGSDAGTGFEHAFAAEP</sequence>
<organism evidence="2">
    <name type="scientific">bioreactor metagenome</name>
    <dbReference type="NCBI Taxonomy" id="1076179"/>
    <lineage>
        <taxon>unclassified sequences</taxon>
        <taxon>metagenomes</taxon>
        <taxon>ecological metagenomes</taxon>
    </lineage>
</organism>
<protein>
    <submittedName>
        <fullName evidence="2">Uncharacterized protein</fullName>
    </submittedName>
</protein>
<accession>A0A645EYU2</accession>